<evidence type="ECO:0000313" key="3">
    <source>
        <dbReference type="Proteomes" id="UP000307440"/>
    </source>
</evidence>
<reference evidence="2 3" key="1">
    <citation type="journal article" date="2019" name="Nat. Ecol. Evol.">
        <title>Megaphylogeny resolves global patterns of mushroom evolution.</title>
        <authorList>
            <person name="Varga T."/>
            <person name="Krizsan K."/>
            <person name="Foldi C."/>
            <person name="Dima B."/>
            <person name="Sanchez-Garcia M."/>
            <person name="Sanchez-Ramirez S."/>
            <person name="Szollosi G.J."/>
            <person name="Szarkandi J.G."/>
            <person name="Papp V."/>
            <person name="Albert L."/>
            <person name="Andreopoulos W."/>
            <person name="Angelini C."/>
            <person name="Antonin V."/>
            <person name="Barry K.W."/>
            <person name="Bougher N.L."/>
            <person name="Buchanan P."/>
            <person name="Buyck B."/>
            <person name="Bense V."/>
            <person name="Catcheside P."/>
            <person name="Chovatia M."/>
            <person name="Cooper J."/>
            <person name="Damon W."/>
            <person name="Desjardin D."/>
            <person name="Finy P."/>
            <person name="Geml J."/>
            <person name="Haridas S."/>
            <person name="Hughes K."/>
            <person name="Justo A."/>
            <person name="Karasinski D."/>
            <person name="Kautmanova I."/>
            <person name="Kiss B."/>
            <person name="Kocsube S."/>
            <person name="Kotiranta H."/>
            <person name="LaButti K.M."/>
            <person name="Lechner B.E."/>
            <person name="Liimatainen K."/>
            <person name="Lipzen A."/>
            <person name="Lukacs Z."/>
            <person name="Mihaltcheva S."/>
            <person name="Morgado L.N."/>
            <person name="Niskanen T."/>
            <person name="Noordeloos M.E."/>
            <person name="Ohm R.A."/>
            <person name="Ortiz-Santana B."/>
            <person name="Ovrebo C."/>
            <person name="Racz N."/>
            <person name="Riley R."/>
            <person name="Savchenko A."/>
            <person name="Shiryaev A."/>
            <person name="Soop K."/>
            <person name="Spirin V."/>
            <person name="Szebenyi C."/>
            <person name="Tomsovsky M."/>
            <person name="Tulloss R.E."/>
            <person name="Uehling J."/>
            <person name="Grigoriev I.V."/>
            <person name="Vagvolgyi C."/>
            <person name="Papp T."/>
            <person name="Martin F.M."/>
            <person name="Miettinen O."/>
            <person name="Hibbett D.S."/>
            <person name="Nagy L.G."/>
        </authorList>
    </citation>
    <scope>NUCLEOTIDE SEQUENCE [LARGE SCALE GENOMIC DNA]</scope>
    <source>
        <strain evidence="2 3">CBS 121175</strain>
    </source>
</reference>
<accession>A0A5C3KGF9</accession>
<evidence type="ECO:0000256" key="1">
    <source>
        <dbReference type="SAM" id="MobiDB-lite"/>
    </source>
</evidence>
<keyword evidence="3" id="KW-1185">Reference proteome</keyword>
<feature type="compositionally biased region" description="Low complexity" evidence="1">
    <location>
        <begin position="360"/>
        <end position="382"/>
    </location>
</feature>
<gene>
    <name evidence="2" type="ORF">FA15DRAFT_709287</name>
</gene>
<proteinExistence type="predicted"/>
<dbReference type="Proteomes" id="UP000307440">
    <property type="component" value="Unassembled WGS sequence"/>
</dbReference>
<feature type="compositionally biased region" description="Basic and acidic residues" evidence="1">
    <location>
        <begin position="330"/>
        <end position="339"/>
    </location>
</feature>
<protein>
    <submittedName>
        <fullName evidence="2">Uncharacterized protein</fullName>
    </submittedName>
</protein>
<organism evidence="2 3">
    <name type="scientific">Coprinopsis marcescibilis</name>
    <name type="common">Agaric fungus</name>
    <name type="synonym">Psathyrella marcescibilis</name>
    <dbReference type="NCBI Taxonomy" id="230819"/>
    <lineage>
        <taxon>Eukaryota</taxon>
        <taxon>Fungi</taxon>
        <taxon>Dikarya</taxon>
        <taxon>Basidiomycota</taxon>
        <taxon>Agaricomycotina</taxon>
        <taxon>Agaricomycetes</taxon>
        <taxon>Agaricomycetidae</taxon>
        <taxon>Agaricales</taxon>
        <taxon>Agaricineae</taxon>
        <taxon>Psathyrellaceae</taxon>
        <taxon>Coprinopsis</taxon>
    </lineage>
</organism>
<feature type="region of interest" description="Disordered" evidence="1">
    <location>
        <begin position="319"/>
        <end position="382"/>
    </location>
</feature>
<feature type="compositionally biased region" description="Polar residues" evidence="1">
    <location>
        <begin position="319"/>
        <end position="329"/>
    </location>
</feature>
<dbReference type="OrthoDB" id="3231188at2759"/>
<name>A0A5C3KGF9_COPMA</name>
<dbReference type="EMBL" id="ML210360">
    <property type="protein sequence ID" value="TFK19102.1"/>
    <property type="molecule type" value="Genomic_DNA"/>
</dbReference>
<sequence length="382" mass="42120">MEHAAQHLGNIFMVFYNMRWDSEMMLGPPLADYPLDTKHYETPEANDLEYQFHLNNPFSLFVKIFLKSGREIRSSIFGQIHANLSTILGDDFACKPKAALFLKASKRSKEREACEDLHFLLGHNGSSRSPGTPSLCSYDPIPPILFENFDVDDPESFMRGDVYYQLIHVLSPDKEFPNQGISSTSLMRYNTYLAIKRILYEIEVHKIGGSLKLVYDCEVFPSYVPNSKTIDLVPADLTVESQYRMQPAVSKMVQAIAKLANPGAYTSPLSAQPTVPVIDATINDDDDFYATDVEDTTDAHETGLEGLLTAMSVSTSQGAGSAVASTSQLRSEETIRGKVQESTSSSDKWSGARARTCTQRSAAPAPAAAPATRCTTRSSKTT</sequence>
<evidence type="ECO:0000313" key="2">
    <source>
        <dbReference type="EMBL" id="TFK19102.1"/>
    </source>
</evidence>
<dbReference type="AlphaFoldDB" id="A0A5C3KGF9"/>